<evidence type="ECO:0000259" key="3">
    <source>
        <dbReference type="PROSITE" id="PS51462"/>
    </source>
</evidence>
<comment type="cofactor">
    <cofactor evidence="1">
        <name>Mg(2+)</name>
        <dbReference type="ChEBI" id="CHEBI:18420"/>
    </cofactor>
</comment>
<dbReference type="Gene3D" id="3.90.79.10">
    <property type="entry name" value="Nucleoside Triphosphate Pyrophosphohydrolase"/>
    <property type="match status" value="1"/>
</dbReference>
<feature type="domain" description="Nudix hydrolase" evidence="3">
    <location>
        <begin position="12"/>
        <end position="139"/>
    </location>
</feature>
<dbReference type="Proteomes" id="UP000321807">
    <property type="component" value="Chromosome"/>
</dbReference>
<evidence type="ECO:0000256" key="2">
    <source>
        <dbReference type="ARBA" id="ARBA00022801"/>
    </source>
</evidence>
<reference evidence="4 5" key="1">
    <citation type="submission" date="2019-08" db="EMBL/GenBank/DDBJ databases">
        <title>Complete genome sequence of Rhodanobacter glycinis strain T01E-68 isolated from tomato root.</title>
        <authorList>
            <person name="Weon H.-Y."/>
            <person name="Lee S.A."/>
        </authorList>
    </citation>
    <scope>NUCLEOTIDE SEQUENCE [LARGE SCALE GENOMIC DNA]</scope>
    <source>
        <strain evidence="4 5">T01E-68</strain>
    </source>
</reference>
<dbReference type="EMBL" id="CP042807">
    <property type="protein sequence ID" value="QEE25327.1"/>
    <property type="molecule type" value="Genomic_DNA"/>
</dbReference>
<dbReference type="PANTHER" id="PTHR43046:SF2">
    <property type="entry name" value="8-OXO-DGTP DIPHOSPHATASE-RELATED"/>
    <property type="match status" value="1"/>
</dbReference>
<name>A0A5B9E4X9_9GAMM</name>
<organism evidence="4 5">
    <name type="scientific">Rhodanobacter glycinis</name>
    <dbReference type="NCBI Taxonomy" id="582702"/>
    <lineage>
        <taxon>Bacteria</taxon>
        <taxon>Pseudomonadati</taxon>
        <taxon>Pseudomonadota</taxon>
        <taxon>Gammaproteobacteria</taxon>
        <taxon>Lysobacterales</taxon>
        <taxon>Rhodanobacteraceae</taxon>
        <taxon>Rhodanobacter</taxon>
    </lineage>
</organism>
<dbReference type="InterPro" id="IPR015797">
    <property type="entry name" value="NUDIX_hydrolase-like_dom_sf"/>
</dbReference>
<evidence type="ECO:0000313" key="4">
    <source>
        <dbReference type="EMBL" id="QEE25327.1"/>
    </source>
</evidence>
<keyword evidence="2" id="KW-0378">Hydrolase</keyword>
<evidence type="ECO:0000256" key="1">
    <source>
        <dbReference type="ARBA" id="ARBA00001946"/>
    </source>
</evidence>
<dbReference type="RefSeq" id="WP_147627756.1">
    <property type="nucleotide sequence ID" value="NZ_CP042807.1"/>
</dbReference>
<accession>A0A5B9E4X9</accession>
<dbReference type="SUPFAM" id="SSF55811">
    <property type="entry name" value="Nudix"/>
    <property type="match status" value="1"/>
</dbReference>
<dbReference type="InterPro" id="IPR000086">
    <property type="entry name" value="NUDIX_hydrolase_dom"/>
</dbReference>
<dbReference type="PANTHER" id="PTHR43046">
    <property type="entry name" value="GDP-MANNOSE MANNOSYL HYDROLASE"/>
    <property type="match status" value="1"/>
</dbReference>
<dbReference type="PROSITE" id="PS51462">
    <property type="entry name" value="NUDIX"/>
    <property type="match status" value="1"/>
</dbReference>
<dbReference type="CDD" id="cd04690">
    <property type="entry name" value="NUDIX_Hydrolase"/>
    <property type="match status" value="1"/>
</dbReference>
<proteinExistence type="predicted"/>
<sequence>MHAAVNPLDDALRIRIVAAVIRDATGRVLLVRKRGAEVFQQPGGKRDPGDVDDLATLARELDEELGCRLRTDSVRFLCQAEAPAANERGHVVEGRIYVVDVDGEPQPRAEIEELRWVDPVAPDVPVARLSREHILPLLTAKTMV</sequence>
<gene>
    <name evidence="4" type="ORF">CS053_13095</name>
</gene>
<dbReference type="GO" id="GO:0016787">
    <property type="term" value="F:hydrolase activity"/>
    <property type="evidence" value="ECO:0007669"/>
    <property type="project" value="UniProtKB-KW"/>
</dbReference>
<dbReference type="AlphaFoldDB" id="A0A5B9E4X9"/>
<protein>
    <submittedName>
        <fullName evidence="4">NUDIX domain-containing protein</fullName>
    </submittedName>
</protein>
<dbReference type="KEGG" id="rgl:CS053_13095"/>
<evidence type="ECO:0000313" key="5">
    <source>
        <dbReference type="Proteomes" id="UP000321807"/>
    </source>
</evidence>
<dbReference type="Pfam" id="PF00293">
    <property type="entry name" value="NUDIX"/>
    <property type="match status" value="1"/>
</dbReference>